<dbReference type="PANTHER" id="PTHR46387:SF2">
    <property type="entry name" value="RIBONUCLEASE HI"/>
    <property type="match status" value="1"/>
</dbReference>
<evidence type="ECO:0000313" key="4">
    <source>
        <dbReference type="Proteomes" id="UP001596956"/>
    </source>
</evidence>
<comment type="caution">
    <text evidence="3">The sequence shown here is derived from an EMBL/GenBank/DDBJ whole genome shotgun (WGS) entry which is preliminary data.</text>
</comment>
<dbReference type="InterPro" id="IPR036397">
    <property type="entry name" value="RNaseH_sf"/>
</dbReference>
<dbReference type="InterPro" id="IPR012337">
    <property type="entry name" value="RNaseH-like_sf"/>
</dbReference>
<reference evidence="4" key="1">
    <citation type="journal article" date="2019" name="Int. J. Syst. Evol. Microbiol.">
        <title>The Global Catalogue of Microorganisms (GCM) 10K type strain sequencing project: providing services to taxonomists for standard genome sequencing and annotation.</title>
        <authorList>
            <consortium name="The Broad Institute Genomics Platform"/>
            <consortium name="The Broad Institute Genome Sequencing Center for Infectious Disease"/>
            <person name="Wu L."/>
            <person name="Ma J."/>
        </authorList>
    </citation>
    <scope>NUCLEOTIDE SEQUENCE [LARGE SCALE GENOMIC DNA]</scope>
    <source>
        <strain evidence="4">CCUG 63369</strain>
    </source>
</reference>
<dbReference type="Gene3D" id="3.30.420.10">
    <property type="entry name" value="Ribonuclease H-like superfamily/Ribonuclease H"/>
    <property type="match status" value="1"/>
</dbReference>
<dbReference type="CDD" id="cd09279">
    <property type="entry name" value="RNase_HI_like"/>
    <property type="match status" value="1"/>
</dbReference>
<name>A0ABW3BKR8_9ACTN</name>
<evidence type="ECO:0000256" key="1">
    <source>
        <dbReference type="SAM" id="MobiDB-lite"/>
    </source>
</evidence>
<sequence length="155" mass="15963">MSRRLVIEADGGSRGNPGPAGFGAVVRDAATGELLAEVAEPIGKATNNVAEYRGLIAGLAAASGLASGASVEARLDSKLVVEQMSGRWRVKHADLRPLVEEARAAAAAFAEVRYVWVPRAQNSHADSLANEAMDAAAEGRPVRLGAEPSGGHEAP</sequence>
<dbReference type="EMBL" id="JBHTHR010000875">
    <property type="protein sequence ID" value="MFD0803406.1"/>
    <property type="molecule type" value="Genomic_DNA"/>
</dbReference>
<keyword evidence="4" id="KW-1185">Reference proteome</keyword>
<evidence type="ECO:0000313" key="3">
    <source>
        <dbReference type="EMBL" id="MFD0803406.1"/>
    </source>
</evidence>
<dbReference type="Pfam" id="PF13456">
    <property type="entry name" value="RVT_3"/>
    <property type="match status" value="1"/>
</dbReference>
<feature type="non-terminal residue" evidence="3">
    <location>
        <position position="155"/>
    </location>
</feature>
<gene>
    <name evidence="3" type="ORF">ACFQZU_19050</name>
</gene>
<accession>A0ABW3BKR8</accession>
<dbReference type="Proteomes" id="UP001596956">
    <property type="component" value="Unassembled WGS sequence"/>
</dbReference>
<proteinExistence type="predicted"/>
<dbReference type="SUPFAM" id="SSF53098">
    <property type="entry name" value="Ribonuclease H-like"/>
    <property type="match status" value="1"/>
</dbReference>
<dbReference type="PROSITE" id="PS50879">
    <property type="entry name" value="RNASE_H_1"/>
    <property type="match status" value="1"/>
</dbReference>
<organism evidence="3 4">
    <name type="scientific">Streptomonospora algeriensis</name>
    <dbReference type="NCBI Taxonomy" id="995084"/>
    <lineage>
        <taxon>Bacteria</taxon>
        <taxon>Bacillati</taxon>
        <taxon>Actinomycetota</taxon>
        <taxon>Actinomycetes</taxon>
        <taxon>Streptosporangiales</taxon>
        <taxon>Nocardiopsidaceae</taxon>
        <taxon>Streptomonospora</taxon>
    </lineage>
</organism>
<feature type="domain" description="RNase H type-1" evidence="2">
    <location>
        <begin position="1"/>
        <end position="142"/>
    </location>
</feature>
<dbReference type="PANTHER" id="PTHR46387">
    <property type="entry name" value="POLYNUCLEOTIDYL TRANSFERASE, RIBONUCLEASE H-LIKE SUPERFAMILY PROTEIN"/>
    <property type="match status" value="1"/>
</dbReference>
<protein>
    <submittedName>
        <fullName evidence="3">Reverse transcriptase-like protein</fullName>
    </submittedName>
</protein>
<dbReference type="InterPro" id="IPR002156">
    <property type="entry name" value="RNaseH_domain"/>
</dbReference>
<feature type="region of interest" description="Disordered" evidence="1">
    <location>
        <begin position="136"/>
        <end position="155"/>
    </location>
</feature>
<evidence type="ECO:0000259" key="2">
    <source>
        <dbReference type="PROSITE" id="PS50879"/>
    </source>
</evidence>